<evidence type="ECO:0000256" key="1">
    <source>
        <dbReference type="ARBA" id="ARBA00004117"/>
    </source>
</evidence>
<sequence>MIESRTSKLNESLLDIQSAQNKVIANNIANVDTPHYKSKSIDFQEELRRKLEGGKELAMKRTHAKHLPMNGASASAVPFRIIETKNTVINNNNNNVDIDYEMSNLAKNQLLYNVTVDRVSGHYSKMKKLLQDLR</sequence>
<comment type="subunit">
    <text evidence="6">The basal body constitutes a major portion of the flagellar organelle and consists of a number of rings mounted on a central rod.</text>
</comment>
<protein>
    <recommendedName>
        <fullName evidence="3 6">Flagellar basal body rod protein FlgB</fullName>
    </recommendedName>
</protein>
<keyword evidence="9" id="KW-1185">Reference proteome</keyword>
<feature type="domain" description="Flagellar basal body rod protein N-terminal" evidence="7">
    <location>
        <begin position="17"/>
        <end position="37"/>
    </location>
</feature>
<dbReference type="PIRSF" id="PIRSF002889">
    <property type="entry name" value="Rod_FlgB"/>
    <property type="match status" value="1"/>
</dbReference>
<gene>
    <name evidence="8" type="primary">flgB</name>
    <name evidence="8" type="ORF">G9U52_38440</name>
</gene>
<keyword evidence="8" id="KW-0969">Cilium</keyword>
<name>A0ABX0JJF3_9BACL</name>
<dbReference type="Pfam" id="PF00460">
    <property type="entry name" value="Flg_bb_rod"/>
    <property type="match status" value="1"/>
</dbReference>
<dbReference type="EMBL" id="JAAOIW010000044">
    <property type="protein sequence ID" value="NHN35569.1"/>
    <property type="molecule type" value="Genomic_DNA"/>
</dbReference>
<dbReference type="PANTHER" id="PTHR30435:SF12">
    <property type="entry name" value="FLAGELLAR BASAL BODY ROD PROTEIN FLGB"/>
    <property type="match status" value="1"/>
</dbReference>
<organism evidence="8 9">
    <name type="scientific">Paenibacillus agricola</name>
    <dbReference type="NCBI Taxonomy" id="2716264"/>
    <lineage>
        <taxon>Bacteria</taxon>
        <taxon>Bacillati</taxon>
        <taxon>Bacillota</taxon>
        <taxon>Bacilli</taxon>
        <taxon>Bacillales</taxon>
        <taxon>Paenibacillaceae</taxon>
        <taxon>Paenibacillus</taxon>
    </lineage>
</organism>
<dbReference type="RefSeq" id="WP_166158674.1">
    <property type="nucleotide sequence ID" value="NZ_JAAOIW010000044.1"/>
</dbReference>
<proteinExistence type="inferred from homology"/>
<dbReference type="InterPro" id="IPR001444">
    <property type="entry name" value="Flag_bb_rod_N"/>
</dbReference>
<evidence type="ECO:0000313" key="8">
    <source>
        <dbReference type="EMBL" id="NHN35569.1"/>
    </source>
</evidence>
<evidence type="ECO:0000256" key="2">
    <source>
        <dbReference type="ARBA" id="ARBA00009677"/>
    </source>
</evidence>
<reference evidence="8" key="1">
    <citation type="submission" date="2020-03" db="EMBL/GenBank/DDBJ databases">
        <title>Draft sequencing of Paenibacilllus sp. S3N08.</title>
        <authorList>
            <person name="Kim D.-U."/>
        </authorList>
    </citation>
    <scope>NUCLEOTIDE SEQUENCE</scope>
    <source>
        <strain evidence="8">S3N08</strain>
    </source>
</reference>
<comment type="subcellular location">
    <subcellularLocation>
        <location evidence="1 6">Bacterial flagellum basal body</location>
    </subcellularLocation>
</comment>
<accession>A0ABX0JJF3</accession>
<evidence type="ECO:0000256" key="4">
    <source>
        <dbReference type="ARBA" id="ARBA00023143"/>
    </source>
</evidence>
<evidence type="ECO:0000256" key="3">
    <source>
        <dbReference type="ARBA" id="ARBA00014376"/>
    </source>
</evidence>
<comment type="function">
    <text evidence="5 6">Structural component of flagellum, the bacterial motility apparatus. Part of the rod structure of flagellar basal body.</text>
</comment>
<keyword evidence="8" id="KW-0282">Flagellum</keyword>
<dbReference type="Proteomes" id="UP001165962">
    <property type="component" value="Unassembled WGS sequence"/>
</dbReference>
<evidence type="ECO:0000259" key="7">
    <source>
        <dbReference type="Pfam" id="PF00460"/>
    </source>
</evidence>
<comment type="caution">
    <text evidence="8">The sequence shown here is derived from an EMBL/GenBank/DDBJ whole genome shotgun (WGS) entry which is preliminary data.</text>
</comment>
<evidence type="ECO:0000256" key="5">
    <source>
        <dbReference type="ARBA" id="ARBA00024934"/>
    </source>
</evidence>
<comment type="similarity">
    <text evidence="2 6">Belongs to the flagella basal body rod proteins family.</text>
</comment>
<keyword evidence="4 6" id="KW-0975">Bacterial flagellum</keyword>
<dbReference type="NCBIfam" id="TIGR01396">
    <property type="entry name" value="FlgB"/>
    <property type="match status" value="1"/>
</dbReference>
<keyword evidence="8" id="KW-0966">Cell projection</keyword>
<dbReference type="PANTHER" id="PTHR30435">
    <property type="entry name" value="FLAGELLAR PROTEIN"/>
    <property type="match status" value="1"/>
</dbReference>
<evidence type="ECO:0000313" key="9">
    <source>
        <dbReference type="Proteomes" id="UP001165962"/>
    </source>
</evidence>
<evidence type="ECO:0000256" key="6">
    <source>
        <dbReference type="PIRNR" id="PIRNR002889"/>
    </source>
</evidence>
<dbReference type="InterPro" id="IPR006300">
    <property type="entry name" value="FlgB"/>
</dbReference>